<dbReference type="UniPathway" id="UPA00628"/>
<comment type="subunit">
    <text evidence="6">Homotetramer.</text>
</comment>
<dbReference type="GO" id="GO:0008781">
    <property type="term" value="F:N-acylneuraminate cytidylyltransferase activity"/>
    <property type="evidence" value="ECO:0007669"/>
    <property type="project" value="UniProtKB-EC"/>
</dbReference>
<accession>A0A6I4TWV3</accession>
<dbReference type="SFLD" id="SFLDS00003">
    <property type="entry name" value="Haloacid_Dehalogenase"/>
    <property type="match status" value="1"/>
</dbReference>
<dbReference type="EMBL" id="WTYJ01000001">
    <property type="protein sequence ID" value="MXO99108.1"/>
    <property type="molecule type" value="Genomic_DNA"/>
</dbReference>
<keyword evidence="8" id="KW-0479">Metal-binding</keyword>
<evidence type="ECO:0000313" key="11">
    <source>
        <dbReference type="EMBL" id="MXO99108.1"/>
    </source>
</evidence>
<evidence type="ECO:0000256" key="10">
    <source>
        <dbReference type="ARBA" id="ARBA00022842"/>
    </source>
</evidence>
<dbReference type="PANTHER" id="PTHR21485:SF3">
    <property type="entry name" value="N-ACYLNEURAMINATE CYTIDYLYLTRANSFERASE"/>
    <property type="match status" value="1"/>
</dbReference>
<dbReference type="OrthoDB" id="9805604at2"/>
<dbReference type="GO" id="GO:0046872">
    <property type="term" value="F:metal ion binding"/>
    <property type="evidence" value="ECO:0007669"/>
    <property type="project" value="UniProtKB-KW"/>
</dbReference>
<dbReference type="InterPro" id="IPR023214">
    <property type="entry name" value="HAD_sf"/>
</dbReference>
<dbReference type="EC" id="2.7.7.43" evidence="7"/>
<dbReference type="Gene3D" id="3.90.550.10">
    <property type="entry name" value="Spore Coat Polysaccharide Biosynthesis Protein SpsA, Chain A"/>
    <property type="match status" value="1"/>
</dbReference>
<evidence type="ECO:0000256" key="7">
    <source>
        <dbReference type="ARBA" id="ARBA00012491"/>
    </source>
</evidence>
<evidence type="ECO:0000256" key="9">
    <source>
        <dbReference type="ARBA" id="ARBA00022801"/>
    </source>
</evidence>
<dbReference type="AlphaFoldDB" id="A0A6I4TWV3"/>
<evidence type="ECO:0000313" key="12">
    <source>
        <dbReference type="Proteomes" id="UP000469430"/>
    </source>
</evidence>
<comment type="similarity">
    <text evidence="4">Belongs to the KdsC family.</text>
</comment>
<organism evidence="11 12">
    <name type="scientific">Croceibacterium xixiisoli</name>
    <dbReference type="NCBI Taxonomy" id="1476466"/>
    <lineage>
        <taxon>Bacteria</taxon>
        <taxon>Pseudomonadati</taxon>
        <taxon>Pseudomonadota</taxon>
        <taxon>Alphaproteobacteria</taxon>
        <taxon>Sphingomonadales</taxon>
        <taxon>Erythrobacteraceae</taxon>
        <taxon>Croceibacterium</taxon>
    </lineage>
</organism>
<dbReference type="SUPFAM" id="SSF53448">
    <property type="entry name" value="Nucleotide-diphospho-sugar transferases"/>
    <property type="match status" value="1"/>
</dbReference>
<sequence length="392" mass="42507">MGEQVLAVIPARGGSKGIPGKNIKLLGGIPLIAHNIRAALAARTVSRVVVSTDDDAIAKIARDFGADVVMRPAALATDTAKSEDALLHVLTALEESEDYRPDVVLLVQCTSPLTSAEDIDGVVTALFDGGADSSVAVAPFHYFLWGRDAAGEGVAINHDKRVRLMRQQREPEFIETGAVYAMRVPGFRQTKHRFFGRTVLHETPIENRLEIDDPIDFQLAEERLAMRRRQGQIDALQAMPQAIVFDFDGVFTDDCVVVDENGKESVICSRRDGMGIESLRKAGVPMVVISKEKNPVVAARCRKLQLDHFHGVEAKLELMTRWLADRGFDPAATVYIGNDINDVACMAHVGTAVAPRDAHPSALAAADIVLDADGGQGAIRLFADLLEARFPV</sequence>
<dbReference type="InterPro" id="IPR010023">
    <property type="entry name" value="KdsC_fam"/>
</dbReference>
<dbReference type="GO" id="GO:0006054">
    <property type="term" value="P:N-acetylneuraminate metabolic process"/>
    <property type="evidence" value="ECO:0007669"/>
    <property type="project" value="UniProtKB-UniPathway"/>
</dbReference>
<evidence type="ECO:0000256" key="1">
    <source>
        <dbReference type="ARBA" id="ARBA00001862"/>
    </source>
</evidence>
<comment type="cofactor">
    <cofactor evidence="2">
        <name>Mg(2+)</name>
        <dbReference type="ChEBI" id="CHEBI:18420"/>
    </cofactor>
</comment>
<dbReference type="SFLD" id="SFLDG01138">
    <property type="entry name" value="C1.6.2:_Deoxy-d-mannose-octulo"/>
    <property type="match status" value="1"/>
</dbReference>
<protein>
    <recommendedName>
        <fullName evidence="7">N-acylneuraminate cytidylyltransferase</fullName>
        <ecNumber evidence="7">2.7.7.43</ecNumber>
    </recommendedName>
</protein>
<evidence type="ECO:0000256" key="6">
    <source>
        <dbReference type="ARBA" id="ARBA00011881"/>
    </source>
</evidence>
<dbReference type="SFLD" id="SFLDG01136">
    <property type="entry name" value="C1.6:_Phosphoserine_Phosphatas"/>
    <property type="match status" value="1"/>
</dbReference>
<comment type="pathway">
    <text evidence="3">Amino-sugar metabolism; N-acetylneuraminate metabolism.</text>
</comment>
<keyword evidence="12" id="KW-1185">Reference proteome</keyword>
<comment type="similarity">
    <text evidence="5">Belongs to the CMP-NeuNAc synthase family.</text>
</comment>
<gene>
    <name evidence="11" type="ORF">GRI97_08915</name>
</gene>
<evidence type="ECO:0000256" key="4">
    <source>
        <dbReference type="ARBA" id="ARBA00005893"/>
    </source>
</evidence>
<dbReference type="CDD" id="cd02513">
    <property type="entry name" value="CMP-NeuAc_Synthase"/>
    <property type="match status" value="1"/>
</dbReference>
<name>A0A6I4TWV3_9SPHN</name>
<dbReference type="RefSeq" id="WP_161390684.1">
    <property type="nucleotide sequence ID" value="NZ_JBHSCP010000001.1"/>
</dbReference>
<dbReference type="Pfam" id="PF02348">
    <property type="entry name" value="CTP_transf_3"/>
    <property type="match status" value="1"/>
</dbReference>
<dbReference type="InterPro" id="IPR036412">
    <property type="entry name" value="HAD-like_sf"/>
</dbReference>
<keyword evidence="9" id="KW-0378">Hydrolase</keyword>
<dbReference type="InterPro" id="IPR003329">
    <property type="entry name" value="Cytidylyl_trans"/>
</dbReference>
<comment type="catalytic activity">
    <reaction evidence="1">
        <text>an N-acylneuraminate + CTP = a CMP-N-acyl-beta-neuraminate + diphosphate</text>
        <dbReference type="Rhea" id="RHEA:11344"/>
        <dbReference type="ChEBI" id="CHEBI:33019"/>
        <dbReference type="ChEBI" id="CHEBI:37563"/>
        <dbReference type="ChEBI" id="CHEBI:60073"/>
        <dbReference type="ChEBI" id="CHEBI:68671"/>
        <dbReference type="EC" id="2.7.7.43"/>
    </reaction>
</comment>
<dbReference type="InterPro" id="IPR050793">
    <property type="entry name" value="CMP-NeuNAc_synthase"/>
</dbReference>
<keyword evidence="10" id="KW-0460">Magnesium</keyword>
<dbReference type="SUPFAM" id="SSF56784">
    <property type="entry name" value="HAD-like"/>
    <property type="match status" value="1"/>
</dbReference>
<evidence type="ECO:0000256" key="8">
    <source>
        <dbReference type="ARBA" id="ARBA00022723"/>
    </source>
</evidence>
<dbReference type="InterPro" id="IPR029044">
    <property type="entry name" value="Nucleotide-diphossugar_trans"/>
</dbReference>
<dbReference type="Gene3D" id="3.40.50.1000">
    <property type="entry name" value="HAD superfamily/HAD-like"/>
    <property type="match status" value="1"/>
</dbReference>
<dbReference type="GO" id="GO:0016788">
    <property type="term" value="F:hydrolase activity, acting on ester bonds"/>
    <property type="evidence" value="ECO:0007669"/>
    <property type="project" value="InterPro"/>
</dbReference>
<dbReference type="PANTHER" id="PTHR21485">
    <property type="entry name" value="HAD SUPERFAMILY MEMBERS CMAS AND KDSC"/>
    <property type="match status" value="1"/>
</dbReference>
<keyword evidence="11" id="KW-0808">Transferase</keyword>
<dbReference type="Proteomes" id="UP000469430">
    <property type="component" value="Unassembled WGS sequence"/>
</dbReference>
<evidence type="ECO:0000256" key="3">
    <source>
        <dbReference type="ARBA" id="ARBA00005141"/>
    </source>
</evidence>
<proteinExistence type="inferred from homology"/>
<reference evidence="11 12" key="1">
    <citation type="submission" date="2019-12" db="EMBL/GenBank/DDBJ databases">
        <title>Genomic-based taxomic classification of the family Erythrobacteraceae.</title>
        <authorList>
            <person name="Xu L."/>
        </authorList>
    </citation>
    <scope>NUCLEOTIDE SEQUENCE [LARGE SCALE GENOMIC DNA]</scope>
    <source>
        <strain evidence="11 12">S36</strain>
    </source>
</reference>
<evidence type="ECO:0000256" key="2">
    <source>
        <dbReference type="ARBA" id="ARBA00001946"/>
    </source>
</evidence>
<comment type="caution">
    <text evidence="11">The sequence shown here is derived from an EMBL/GenBank/DDBJ whole genome shotgun (WGS) entry which is preliminary data.</text>
</comment>
<evidence type="ECO:0000256" key="5">
    <source>
        <dbReference type="ARBA" id="ARBA00010726"/>
    </source>
</evidence>